<name>A0ACB7ZDB1_9ERIC</name>
<evidence type="ECO:0000313" key="1">
    <source>
        <dbReference type="EMBL" id="KAH7863417.1"/>
    </source>
</evidence>
<evidence type="ECO:0000313" key="2">
    <source>
        <dbReference type="Proteomes" id="UP000828048"/>
    </source>
</evidence>
<dbReference type="Proteomes" id="UP000828048">
    <property type="component" value="Chromosome 12"/>
</dbReference>
<organism evidence="1 2">
    <name type="scientific">Vaccinium darrowii</name>
    <dbReference type="NCBI Taxonomy" id="229202"/>
    <lineage>
        <taxon>Eukaryota</taxon>
        <taxon>Viridiplantae</taxon>
        <taxon>Streptophyta</taxon>
        <taxon>Embryophyta</taxon>
        <taxon>Tracheophyta</taxon>
        <taxon>Spermatophyta</taxon>
        <taxon>Magnoliopsida</taxon>
        <taxon>eudicotyledons</taxon>
        <taxon>Gunneridae</taxon>
        <taxon>Pentapetalae</taxon>
        <taxon>asterids</taxon>
        <taxon>Ericales</taxon>
        <taxon>Ericaceae</taxon>
        <taxon>Vaccinioideae</taxon>
        <taxon>Vaccinieae</taxon>
        <taxon>Vaccinium</taxon>
    </lineage>
</organism>
<proteinExistence type="predicted"/>
<keyword evidence="2" id="KW-1185">Reference proteome</keyword>
<comment type="caution">
    <text evidence="1">The sequence shown here is derived from an EMBL/GenBank/DDBJ whole genome shotgun (WGS) entry which is preliminary data.</text>
</comment>
<accession>A0ACB7ZDB1</accession>
<dbReference type="EMBL" id="CM037162">
    <property type="protein sequence ID" value="KAH7863417.1"/>
    <property type="molecule type" value="Genomic_DNA"/>
</dbReference>
<reference evidence="1 2" key="1">
    <citation type="journal article" date="2021" name="Hortic Res">
        <title>High-quality reference genome and annotation aids understanding of berry development for evergreen blueberry (Vaccinium darrowii).</title>
        <authorList>
            <person name="Yu J."/>
            <person name="Hulse-Kemp A.M."/>
            <person name="Babiker E."/>
            <person name="Staton M."/>
        </authorList>
    </citation>
    <scope>NUCLEOTIDE SEQUENCE [LARGE SCALE GENOMIC DNA]</scope>
    <source>
        <strain evidence="2">cv. NJ 8807/NJ 8810</strain>
        <tissue evidence="1">Young leaf</tissue>
    </source>
</reference>
<protein>
    <submittedName>
        <fullName evidence="1">Uncharacterized protein</fullName>
    </submittedName>
</protein>
<gene>
    <name evidence="1" type="ORF">Vadar_017204</name>
</gene>
<sequence length="210" mass="22741">MKGKGLKGDAVTYTALISAFCNVNNIDKAMQLFNDMSTVECSPDAIVSCALIAGLAQAGRKMIGEGLVPNVVTYGALIHAYCLVGNLDEAMKIFTKMSSSSRVPPNTVIYNMLIDSLCKNNKVEVVVSLMDDMKGKGVRPNTNTFNAMLKGLQEINGLEKAFELMNQMTEQACNPDYVTMEILTNWLSAVGETKKLKSFVQGYEVSASTA</sequence>